<feature type="transmembrane region" description="Helical" evidence="7">
    <location>
        <begin position="6"/>
        <end position="25"/>
    </location>
</feature>
<evidence type="ECO:0000256" key="5">
    <source>
        <dbReference type="ARBA" id="ARBA00022989"/>
    </source>
</evidence>
<evidence type="ECO:0000256" key="4">
    <source>
        <dbReference type="ARBA" id="ARBA00022824"/>
    </source>
</evidence>
<dbReference type="GO" id="GO:0006465">
    <property type="term" value="P:signal peptide processing"/>
    <property type="evidence" value="ECO:0007669"/>
    <property type="project" value="InterPro"/>
</dbReference>
<evidence type="ECO:0000256" key="3">
    <source>
        <dbReference type="ARBA" id="ARBA00022692"/>
    </source>
</evidence>
<keyword evidence="3 7" id="KW-0812">Transmembrane</keyword>
<evidence type="ECO:0000256" key="6">
    <source>
        <dbReference type="ARBA" id="ARBA00023136"/>
    </source>
</evidence>
<comment type="subcellular location">
    <subcellularLocation>
        <location evidence="1">Endoplasmic reticulum membrane</location>
        <topology evidence="1">Multi-pass membrane protein</topology>
    </subcellularLocation>
</comment>
<comment type="caution">
    <text evidence="8">The sequence shown here is derived from an EMBL/GenBank/DDBJ whole genome shotgun (WGS) entry which is preliminary data.</text>
</comment>
<dbReference type="PANTHER" id="PTHR38354">
    <property type="entry name" value="SIGNAL PEPTIDASE COMPLEX-LIKE PROTEIN DTM1"/>
    <property type="match status" value="1"/>
</dbReference>
<gene>
    <name evidence="8" type="ORF">H6P81_011475</name>
</gene>
<feature type="transmembrane region" description="Helical" evidence="7">
    <location>
        <begin position="85"/>
        <end position="104"/>
    </location>
</feature>
<dbReference type="AlphaFoldDB" id="A0AAV7ETV3"/>
<dbReference type="InterPro" id="IPR039955">
    <property type="entry name" value="DTM1"/>
</dbReference>
<evidence type="ECO:0000313" key="9">
    <source>
        <dbReference type="Proteomes" id="UP000825729"/>
    </source>
</evidence>
<evidence type="ECO:0000256" key="2">
    <source>
        <dbReference type="ARBA" id="ARBA00005245"/>
    </source>
</evidence>
<feature type="transmembrane region" description="Helical" evidence="7">
    <location>
        <begin position="32"/>
        <end position="50"/>
    </location>
</feature>
<accession>A0AAV7ETV3</accession>
<name>A0AAV7ETV3_ARIFI</name>
<dbReference type="EMBL" id="JAINDJ010000004">
    <property type="protein sequence ID" value="KAG9451510.1"/>
    <property type="molecule type" value="Genomic_DNA"/>
</dbReference>
<evidence type="ECO:0008006" key="10">
    <source>
        <dbReference type="Google" id="ProtNLM"/>
    </source>
</evidence>
<reference evidence="8 9" key="1">
    <citation type="submission" date="2021-07" db="EMBL/GenBank/DDBJ databases">
        <title>The Aristolochia fimbriata genome: insights into angiosperm evolution, floral development and chemical biosynthesis.</title>
        <authorList>
            <person name="Jiao Y."/>
        </authorList>
    </citation>
    <scope>NUCLEOTIDE SEQUENCE [LARGE SCALE GENOMIC DNA]</scope>
    <source>
        <strain evidence="8">IBCAS-2021</strain>
        <tissue evidence="8">Leaf</tissue>
    </source>
</reference>
<evidence type="ECO:0000313" key="8">
    <source>
        <dbReference type="EMBL" id="KAG9451510.1"/>
    </source>
</evidence>
<comment type="similarity">
    <text evidence="2">Belongs to the SPCS1 family.</text>
</comment>
<dbReference type="GO" id="GO:0005787">
    <property type="term" value="C:signal peptidase complex"/>
    <property type="evidence" value="ECO:0007669"/>
    <property type="project" value="InterPro"/>
</dbReference>
<keyword evidence="6 7" id="KW-0472">Membrane</keyword>
<keyword evidence="4" id="KW-0256">Endoplasmic reticulum</keyword>
<dbReference type="InterPro" id="IPR009542">
    <property type="entry name" value="Spc1/SPCS1"/>
</dbReference>
<organism evidence="8 9">
    <name type="scientific">Aristolochia fimbriata</name>
    <name type="common">White veined hardy Dutchman's pipe vine</name>
    <dbReference type="NCBI Taxonomy" id="158543"/>
    <lineage>
        <taxon>Eukaryota</taxon>
        <taxon>Viridiplantae</taxon>
        <taxon>Streptophyta</taxon>
        <taxon>Embryophyta</taxon>
        <taxon>Tracheophyta</taxon>
        <taxon>Spermatophyta</taxon>
        <taxon>Magnoliopsida</taxon>
        <taxon>Magnoliidae</taxon>
        <taxon>Piperales</taxon>
        <taxon>Aristolochiaceae</taxon>
        <taxon>Aristolochia</taxon>
    </lineage>
</organism>
<dbReference type="PANTHER" id="PTHR38354:SF2">
    <property type="entry name" value="SIGNAL PEPTIDASE COMPLEX-LIKE PROTEIN DTM1"/>
    <property type="match status" value="1"/>
</dbReference>
<dbReference type="GO" id="GO:0048658">
    <property type="term" value="P:anther wall tapetum development"/>
    <property type="evidence" value="ECO:0007669"/>
    <property type="project" value="InterPro"/>
</dbReference>
<dbReference type="Proteomes" id="UP000825729">
    <property type="component" value="Unassembled WGS sequence"/>
</dbReference>
<evidence type="ECO:0000256" key="7">
    <source>
        <dbReference type="SAM" id="Phobius"/>
    </source>
</evidence>
<protein>
    <recommendedName>
        <fullName evidence="10">Signal peptidase complex-like protein DTM1</fullName>
    </recommendedName>
</protein>
<sequence>MGSDAVLRASLVSLAALVVLVGFCTFSLKKMFATYVFGLVAIAGVVLPDWEFFDRDLKDWFSPLPFDRRSRNSSGNSAAMRFKLYPGRLVLYSVIYGFGLYKWWKIITS</sequence>
<keyword evidence="5 7" id="KW-1133">Transmembrane helix</keyword>
<dbReference type="Pfam" id="PF06645">
    <property type="entry name" value="SPC12"/>
    <property type="match status" value="1"/>
</dbReference>
<proteinExistence type="inferred from homology"/>
<keyword evidence="9" id="KW-1185">Reference proteome</keyword>
<evidence type="ECO:0000256" key="1">
    <source>
        <dbReference type="ARBA" id="ARBA00004477"/>
    </source>
</evidence>